<dbReference type="PANTHER" id="PTHR36871">
    <property type="entry name" value="COILED-COIL DOMAIN-CONTAINING PROTEIN 190"/>
    <property type="match status" value="1"/>
</dbReference>
<proteinExistence type="predicted"/>
<gene>
    <name evidence="2" type="ORF">CUNI_LOCUS20687</name>
</gene>
<reference evidence="2" key="1">
    <citation type="submission" date="2021-04" db="EMBL/GenBank/DDBJ databases">
        <authorList>
            <consortium name="Molecular Ecology Group"/>
        </authorList>
    </citation>
    <scope>NUCLEOTIDE SEQUENCE</scope>
</reference>
<protein>
    <submittedName>
        <fullName evidence="2">Uncharacterized protein</fullName>
    </submittedName>
</protein>
<feature type="region of interest" description="Disordered" evidence="1">
    <location>
        <begin position="1"/>
        <end position="67"/>
    </location>
</feature>
<comment type="caution">
    <text evidence="2">The sequence shown here is derived from an EMBL/GenBank/DDBJ whole genome shotgun (WGS) entry which is preliminary data.</text>
</comment>
<dbReference type="Pfam" id="PF15768">
    <property type="entry name" value="CC190"/>
    <property type="match status" value="1"/>
</dbReference>
<accession>A0A8S4A089</accession>
<feature type="region of interest" description="Disordered" evidence="1">
    <location>
        <begin position="79"/>
        <end position="112"/>
    </location>
</feature>
<dbReference type="InterPro" id="IPR031525">
    <property type="entry name" value="CC190"/>
</dbReference>
<name>A0A8S4A089_9EUPU</name>
<dbReference type="AlphaFoldDB" id="A0A8S4A089"/>
<feature type="region of interest" description="Disordered" evidence="1">
    <location>
        <begin position="136"/>
        <end position="158"/>
    </location>
</feature>
<dbReference type="EMBL" id="CAJHNH020007935">
    <property type="protein sequence ID" value="CAG5135129.1"/>
    <property type="molecule type" value="Genomic_DNA"/>
</dbReference>
<feature type="compositionally biased region" description="Polar residues" evidence="1">
    <location>
        <begin position="54"/>
        <end position="63"/>
    </location>
</feature>
<evidence type="ECO:0000313" key="3">
    <source>
        <dbReference type="Proteomes" id="UP000678393"/>
    </source>
</evidence>
<dbReference type="PANTHER" id="PTHR36871:SF1">
    <property type="entry name" value="COILED-COIL DOMAIN-CONTAINING PROTEIN 190"/>
    <property type="match status" value="1"/>
</dbReference>
<sequence length="158" mass="17035">MQPSKTPDSSIRRKLSGTGPGGALGTSELSTSNVSAAATSVSSTQPSVVRSTSGSSTQPQNAAAGSVYKASLVLTPVSQISRGPRRTSRHEALTGEHSSSFDPEVYNPDGSLRTVHKLPSFDQSYADARNTRYIRHRERSENEKELSVDQIFEKKEHC</sequence>
<dbReference type="OrthoDB" id="10050903at2759"/>
<keyword evidence="3" id="KW-1185">Reference proteome</keyword>
<organism evidence="2 3">
    <name type="scientific">Candidula unifasciata</name>
    <dbReference type="NCBI Taxonomy" id="100452"/>
    <lineage>
        <taxon>Eukaryota</taxon>
        <taxon>Metazoa</taxon>
        <taxon>Spiralia</taxon>
        <taxon>Lophotrochozoa</taxon>
        <taxon>Mollusca</taxon>
        <taxon>Gastropoda</taxon>
        <taxon>Heterobranchia</taxon>
        <taxon>Euthyneura</taxon>
        <taxon>Panpulmonata</taxon>
        <taxon>Eupulmonata</taxon>
        <taxon>Stylommatophora</taxon>
        <taxon>Helicina</taxon>
        <taxon>Helicoidea</taxon>
        <taxon>Geomitridae</taxon>
        <taxon>Candidula</taxon>
    </lineage>
</organism>
<evidence type="ECO:0000313" key="2">
    <source>
        <dbReference type="EMBL" id="CAG5135129.1"/>
    </source>
</evidence>
<feature type="compositionally biased region" description="Basic and acidic residues" evidence="1">
    <location>
        <begin position="138"/>
        <end position="158"/>
    </location>
</feature>
<feature type="compositionally biased region" description="Low complexity" evidence="1">
    <location>
        <begin position="30"/>
        <end position="53"/>
    </location>
</feature>
<evidence type="ECO:0000256" key="1">
    <source>
        <dbReference type="SAM" id="MobiDB-lite"/>
    </source>
</evidence>
<dbReference type="Proteomes" id="UP000678393">
    <property type="component" value="Unassembled WGS sequence"/>
</dbReference>